<evidence type="ECO:0000256" key="1">
    <source>
        <dbReference type="SAM" id="MobiDB-lite"/>
    </source>
</evidence>
<proteinExistence type="predicted"/>
<dbReference type="InterPro" id="IPR011049">
    <property type="entry name" value="Serralysin-like_metalloprot_C"/>
</dbReference>
<evidence type="ECO:0000259" key="2">
    <source>
        <dbReference type="SMART" id="SM00736"/>
    </source>
</evidence>
<dbReference type="SMART" id="SM00736">
    <property type="entry name" value="CADG"/>
    <property type="match status" value="3"/>
</dbReference>
<evidence type="ECO:0000313" key="3">
    <source>
        <dbReference type="EMBL" id="TFI57831.1"/>
    </source>
</evidence>
<dbReference type="SUPFAM" id="SSF51120">
    <property type="entry name" value="beta-Roll"/>
    <property type="match status" value="1"/>
</dbReference>
<dbReference type="PANTHER" id="PTHR39431:SF1">
    <property type="entry name" value="FRPA_C-RELATED PROTEIN"/>
    <property type="match status" value="1"/>
</dbReference>
<comment type="caution">
    <text evidence="3">The sequence shown here is derived from an EMBL/GenBank/DDBJ whole genome shotgun (WGS) entry which is preliminary data.</text>
</comment>
<dbReference type="Gene3D" id="2.60.40.10">
    <property type="entry name" value="Immunoglobulins"/>
    <property type="match status" value="3"/>
</dbReference>
<gene>
    <name evidence="3" type="ORF">E2493_13100</name>
</gene>
<dbReference type="AlphaFoldDB" id="A0A4Y8ZP94"/>
<feature type="domain" description="Dystroglycan-type cadherin-like" evidence="2">
    <location>
        <begin position="244"/>
        <end position="340"/>
    </location>
</feature>
<accession>A0A4Y8ZP94</accession>
<dbReference type="Pfam" id="PF17963">
    <property type="entry name" value="Big_9"/>
    <property type="match status" value="1"/>
</dbReference>
<dbReference type="Pfam" id="PF00353">
    <property type="entry name" value="HemolysinCabind"/>
    <property type="match status" value="2"/>
</dbReference>
<dbReference type="PANTHER" id="PTHR39431">
    <property type="entry name" value="FRPA/C-RELATED PROTEIN"/>
    <property type="match status" value="1"/>
</dbReference>
<feature type="compositionally biased region" description="Basic residues" evidence="1">
    <location>
        <begin position="20"/>
        <end position="37"/>
    </location>
</feature>
<feature type="domain" description="Dystroglycan-type cadherin-like" evidence="2">
    <location>
        <begin position="341"/>
        <end position="437"/>
    </location>
</feature>
<sequence length="1195" mass="125312">MAELRRRAVHRNAAGQFQRLPRHRSARQRRCAHRRRPVPADDHAGERSAGGGRAARRRGRCRGSRDRHRGPDRHLRRCRRGCADPQRADGRRTAAPRLAHLRQRPPGRHAAGGFQRHARSRHLGERRSGFGDGHVPPHHPGGERRAAARQTARRRAAARGQRDRLRASGGRVHDVDGDALTLSARLGNGYALPSWLKFESGRFTGTPPANFNGTIVLEVFASDGLLSASQSFRLILDPVNDAPTIGAAMADLVRPGGFAFTVPVPVGTFVDVDGDPLTLSARLAGGNPLPAWLQFDGTRFSGNPPRSLAATYAIELVASDGTLAVTDTFALQITPTNSAPTVGSAIGTVTIDEDVAVNFAIPAGAFVDPDGDTLALSATLADGSALPTWLRLEGQRLVGTPPLNQSGRFAIRLSASDGEFTATQAFDLVVRPVNDAPTAGADGLFMVKGGDVLTIAAAELLLNDSDVEGDALRILSVANGTNGLARLASTGEVVYTPDLNFTGEDRFQYTITDGALTSTAWVTIKVSNPFDGWLQGSGGSDQLKGNMSSPNEIFGGAGDDHIKGGKLSDKLAGGDGNDHLQGMQGDDTLYGMAGNDKLNGGDGFDTAVLAGDRATYVLTTANGELYLRDLDPVANGNDGIDTLVGIERLQFRGGETLSIASPIVLDLDGDGTELVSASESNARFDMDGDGKADDTSWIGSGDAILFLDRDGNGTVSNAREFSFVGDAENARSDLEGLRAFDSNGDGRLSSVDARFGDFRLWQDRNGDGVAAATEITTLATSGVVAISLSGTATNVTARAGDAVAINTGQFTRANGSNGMLSDAALTFFSGSAAVRSIEVRARAFAKKDEKYQIVAQGGQLFVTLRKAKGSLDPVSGQIDAATVMRFKDKTVGMLAPVILDLDGDGIEMVKRDKSDARYDMDGDGSRDDTGWIGKGDGFLVIDRNNDGLITGANELSFLAEKPGARSDLDALGALDSNGDRKLDAADLRFGELKVWVDSNRNGVTDGGELRTLQALNIASISLSARATEQTGKIGDNMLVATGSFTLGDGTVRSLGDAALAFRPSGASSGASGGLRSTLELFKDLRGDDGLLTALRAGLDDQGLGGAAGLATAADPFALFDAMPASADAAGSAQRRQDIPAMLAPAEDEGLAAIAEAGTDSRISAMVQAIASFGGRRGEGDSLSRHTETQRFDFFA</sequence>
<reference evidence="3 4" key="1">
    <citation type="submission" date="2019-03" db="EMBL/GenBank/DDBJ databases">
        <title>Genome sequence of Sphingomonas sp. 17J27-24.</title>
        <authorList>
            <person name="Kim M."/>
            <person name="Maeng S."/>
            <person name="Sathiyaraj S."/>
        </authorList>
    </citation>
    <scope>NUCLEOTIDE SEQUENCE [LARGE SCALE GENOMIC DNA]</scope>
    <source>
        <strain evidence="3 4">17J27-24</strain>
    </source>
</reference>
<dbReference type="OrthoDB" id="5593939at2"/>
<evidence type="ECO:0000313" key="4">
    <source>
        <dbReference type="Proteomes" id="UP000298213"/>
    </source>
</evidence>
<feature type="domain" description="Dystroglycan-type cadherin-like" evidence="2">
    <location>
        <begin position="147"/>
        <end position="243"/>
    </location>
</feature>
<dbReference type="NCBIfam" id="NF012211">
    <property type="entry name" value="tand_rpt_95"/>
    <property type="match status" value="2"/>
</dbReference>
<organism evidence="3 4">
    <name type="scientific">Sphingomonas parva</name>
    <dbReference type="NCBI Taxonomy" id="2555898"/>
    <lineage>
        <taxon>Bacteria</taxon>
        <taxon>Pseudomonadati</taxon>
        <taxon>Pseudomonadota</taxon>
        <taxon>Alphaproteobacteria</taxon>
        <taxon>Sphingomonadales</taxon>
        <taxon>Sphingomonadaceae</taxon>
        <taxon>Sphingomonas</taxon>
    </lineage>
</organism>
<dbReference type="Gene3D" id="2.150.10.10">
    <property type="entry name" value="Serralysin-like metalloprotease, C-terminal"/>
    <property type="match status" value="1"/>
</dbReference>
<keyword evidence="4" id="KW-1185">Reference proteome</keyword>
<dbReference type="GO" id="GO:0005509">
    <property type="term" value="F:calcium ion binding"/>
    <property type="evidence" value="ECO:0007669"/>
    <property type="project" value="InterPro"/>
</dbReference>
<dbReference type="EMBL" id="SPDV01000023">
    <property type="protein sequence ID" value="TFI57831.1"/>
    <property type="molecule type" value="Genomic_DNA"/>
</dbReference>
<dbReference type="GO" id="GO:0016020">
    <property type="term" value="C:membrane"/>
    <property type="evidence" value="ECO:0007669"/>
    <property type="project" value="InterPro"/>
</dbReference>
<name>A0A4Y8ZP94_9SPHN</name>
<dbReference type="InterPro" id="IPR001343">
    <property type="entry name" value="Hemolysn_Ca-bd"/>
</dbReference>
<dbReference type="InterPro" id="IPR013783">
    <property type="entry name" value="Ig-like_fold"/>
</dbReference>
<protein>
    <submittedName>
        <fullName evidence="3">Tandem-95 repeat protein</fullName>
    </submittedName>
</protein>
<dbReference type="SUPFAM" id="SSF49313">
    <property type="entry name" value="Cadherin-like"/>
    <property type="match status" value="3"/>
</dbReference>
<feature type="compositionally biased region" description="Basic and acidic residues" evidence="1">
    <location>
        <begin position="160"/>
        <end position="174"/>
    </location>
</feature>
<dbReference type="InterPro" id="IPR015919">
    <property type="entry name" value="Cadherin-like_sf"/>
</dbReference>
<feature type="compositionally biased region" description="Basic residues" evidence="1">
    <location>
        <begin position="54"/>
        <end position="80"/>
    </location>
</feature>
<dbReference type="PRINTS" id="PR00313">
    <property type="entry name" value="CABNDNGRPT"/>
</dbReference>
<dbReference type="InterPro" id="IPR006644">
    <property type="entry name" value="Cadg"/>
</dbReference>
<dbReference type="Pfam" id="PF05345">
    <property type="entry name" value="He_PIG"/>
    <property type="match status" value="3"/>
</dbReference>
<feature type="region of interest" description="Disordered" evidence="1">
    <location>
        <begin position="1"/>
        <end position="174"/>
    </location>
</feature>
<dbReference type="Proteomes" id="UP000298213">
    <property type="component" value="Unassembled WGS sequence"/>
</dbReference>